<evidence type="ECO:0000313" key="2">
    <source>
        <dbReference type="EMBL" id="JAE20478.1"/>
    </source>
</evidence>
<sequence length="121" mass="13633">MVWFALWGTLVVESLHCVTVPSEHVTFSGEVRPGLGRNMTQGVVGNTRAFADKKKGGKLWRRLWCGKKLVRQRARKHIPGKDRRGHKSQMNDDDVNAILSCITQESSIEKCTCPDLSREAQ</sequence>
<keyword evidence="1" id="KW-0732">Signal</keyword>
<organism evidence="2">
    <name type="scientific">Arundo donax</name>
    <name type="common">Giant reed</name>
    <name type="synonym">Donax arundinaceus</name>
    <dbReference type="NCBI Taxonomy" id="35708"/>
    <lineage>
        <taxon>Eukaryota</taxon>
        <taxon>Viridiplantae</taxon>
        <taxon>Streptophyta</taxon>
        <taxon>Embryophyta</taxon>
        <taxon>Tracheophyta</taxon>
        <taxon>Spermatophyta</taxon>
        <taxon>Magnoliopsida</taxon>
        <taxon>Liliopsida</taxon>
        <taxon>Poales</taxon>
        <taxon>Poaceae</taxon>
        <taxon>PACMAD clade</taxon>
        <taxon>Arundinoideae</taxon>
        <taxon>Arundineae</taxon>
        <taxon>Arundo</taxon>
    </lineage>
</organism>
<protein>
    <submittedName>
        <fullName evidence="2">Uncharacterized protein</fullName>
    </submittedName>
</protein>
<evidence type="ECO:0000256" key="1">
    <source>
        <dbReference type="SAM" id="SignalP"/>
    </source>
</evidence>
<feature type="signal peptide" evidence="1">
    <location>
        <begin position="1"/>
        <end position="17"/>
    </location>
</feature>
<accession>A0A0A9GIF8</accession>
<dbReference type="EMBL" id="GBRH01177418">
    <property type="protein sequence ID" value="JAE20478.1"/>
    <property type="molecule type" value="Transcribed_RNA"/>
</dbReference>
<feature type="chain" id="PRO_5002062608" evidence="1">
    <location>
        <begin position="18"/>
        <end position="121"/>
    </location>
</feature>
<reference evidence="2" key="1">
    <citation type="submission" date="2014-09" db="EMBL/GenBank/DDBJ databases">
        <authorList>
            <person name="Magalhaes I.L.F."/>
            <person name="Oliveira U."/>
            <person name="Santos F.R."/>
            <person name="Vidigal T.H.D.A."/>
            <person name="Brescovit A.D."/>
            <person name="Santos A.J."/>
        </authorList>
    </citation>
    <scope>NUCLEOTIDE SEQUENCE</scope>
    <source>
        <tissue evidence="2">Shoot tissue taken approximately 20 cm above the soil surface</tissue>
    </source>
</reference>
<name>A0A0A9GIF8_ARUDO</name>
<proteinExistence type="predicted"/>
<reference evidence="2" key="2">
    <citation type="journal article" date="2015" name="Data Brief">
        <title>Shoot transcriptome of the giant reed, Arundo donax.</title>
        <authorList>
            <person name="Barrero R.A."/>
            <person name="Guerrero F.D."/>
            <person name="Moolhuijzen P."/>
            <person name="Goolsby J.A."/>
            <person name="Tidwell J."/>
            <person name="Bellgard S.E."/>
            <person name="Bellgard M.I."/>
        </authorList>
    </citation>
    <scope>NUCLEOTIDE SEQUENCE</scope>
    <source>
        <tissue evidence="2">Shoot tissue taken approximately 20 cm above the soil surface</tissue>
    </source>
</reference>
<dbReference type="AlphaFoldDB" id="A0A0A9GIF8"/>